<keyword evidence="9" id="KW-1185">Reference proteome</keyword>
<dbReference type="GO" id="GO:0004519">
    <property type="term" value="F:endonuclease activity"/>
    <property type="evidence" value="ECO:0007669"/>
    <property type="project" value="UniProtKB-KW"/>
</dbReference>
<keyword evidence="6" id="KW-0234">DNA repair</keyword>
<dbReference type="NCBIfam" id="TIGR00629">
    <property type="entry name" value="uvde"/>
    <property type="match status" value="1"/>
</dbReference>
<dbReference type="Proteomes" id="UP000612746">
    <property type="component" value="Unassembled WGS sequence"/>
</dbReference>
<dbReference type="SUPFAM" id="SSF51658">
    <property type="entry name" value="Xylose isomerase-like"/>
    <property type="match status" value="1"/>
</dbReference>
<keyword evidence="3" id="KW-0227">DNA damage</keyword>
<sequence>MRISSDVFPLASHDQVGYPIDFASKELAEVGKLREKYGHRLTMHPGQYNQLASPNKDVVRRTIVDLQHHANMLNLMKLPPDSIMIIHMGGTYGDKDSALQRFRENYKTLPQDIKDRLVLENDEICYSVADLLPICQELSIPLVLDWHHHSINTGDIENLVDLLPAINETWTRKGLRPKTLPPCEPDTDLMIEAKDKEQAVFYLYKLYDLFPVNEDVYYENKQEETKHTKRSKKGQAQVKADAEVSVEVVEEGDIIKDKIKKKIKKETTIVDTNENSVPGRKRVKRAKVHVNTKTEEEEDDDDVFVPVDEVQSVKRKKGSKKAVAASEPAAQSALRRSNRITSKVV</sequence>
<dbReference type="Pfam" id="PF03851">
    <property type="entry name" value="UvdE"/>
    <property type="match status" value="1"/>
</dbReference>
<evidence type="ECO:0000256" key="6">
    <source>
        <dbReference type="ARBA" id="ARBA00023204"/>
    </source>
</evidence>
<proteinExistence type="predicted"/>
<dbReference type="InterPro" id="IPR004601">
    <property type="entry name" value="UvdE"/>
</dbReference>
<comment type="caution">
    <text evidence="8">The sequence shown here is derived from an EMBL/GenBank/DDBJ whole genome shotgun (WGS) entry which is preliminary data.</text>
</comment>
<keyword evidence="5" id="KW-0378">Hydrolase</keyword>
<protein>
    <recommendedName>
        <fullName evidence="10">UV-endonuclease UvdE</fullName>
    </recommendedName>
</protein>
<dbReference type="OrthoDB" id="541883at2759"/>
<evidence type="ECO:0000256" key="1">
    <source>
        <dbReference type="ARBA" id="ARBA00022722"/>
    </source>
</evidence>
<dbReference type="GO" id="GO:0016787">
    <property type="term" value="F:hydrolase activity"/>
    <property type="evidence" value="ECO:0007669"/>
    <property type="project" value="UniProtKB-KW"/>
</dbReference>
<feature type="compositionally biased region" description="Low complexity" evidence="7">
    <location>
        <begin position="321"/>
        <end position="333"/>
    </location>
</feature>
<evidence type="ECO:0008006" key="10">
    <source>
        <dbReference type="Google" id="ProtNLM"/>
    </source>
</evidence>
<evidence type="ECO:0000256" key="7">
    <source>
        <dbReference type="SAM" id="MobiDB-lite"/>
    </source>
</evidence>
<dbReference type="PANTHER" id="PTHR31290">
    <property type="entry name" value="UV-DAMAGE ENDONUCLEASE"/>
    <property type="match status" value="1"/>
</dbReference>
<dbReference type="EMBL" id="JAEPRA010000010">
    <property type="protein sequence ID" value="KAG2179572.1"/>
    <property type="molecule type" value="Genomic_DNA"/>
</dbReference>
<evidence type="ECO:0000256" key="2">
    <source>
        <dbReference type="ARBA" id="ARBA00022759"/>
    </source>
</evidence>
<name>A0A8H7UFD1_9FUNG</name>
<reference evidence="8" key="1">
    <citation type="submission" date="2020-12" db="EMBL/GenBank/DDBJ databases">
        <title>Metabolic potential, ecology and presence of endohyphal bacteria is reflected in genomic diversity of Mucoromycotina.</title>
        <authorList>
            <person name="Muszewska A."/>
            <person name="Okrasinska A."/>
            <person name="Steczkiewicz K."/>
            <person name="Drgas O."/>
            <person name="Orlowska M."/>
            <person name="Perlinska-Lenart U."/>
            <person name="Aleksandrzak-Piekarczyk T."/>
            <person name="Szatraj K."/>
            <person name="Zielenkiewicz U."/>
            <person name="Pilsyk S."/>
            <person name="Malc E."/>
            <person name="Mieczkowski P."/>
            <person name="Kruszewska J.S."/>
            <person name="Biernat P."/>
            <person name="Pawlowska J."/>
        </authorList>
    </citation>
    <scope>NUCLEOTIDE SEQUENCE</scope>
    <source>
        <strain evidence="8">WA0000051536</strain>
    </source>
</reference>
<accession>A0A8H7UFD1</accession>
<keyword evidence="2" id="KW-0255">Endonuclease</keyword>
<keyword evidence="4" id="KW-0228">DNA excision</keyword>
<dbReference type="GO" id="GO:0009411">
    <property type="term" value="P:response to UV"/>
    <property type="evidence" value="ECO:0007669"/>
    <property type="project" value="InterPro"/>
</dbReference>
<dbReference type="PANTHER" id="PTHR31290:SF5">
    <property type="entry name" value="UV-DAMAGE ENDONUCLEASE"/>
    <property type="match status" value="1"/>
</dbReference>
<evidence type="ECO:0000256" key="5">
    <source>
        <dbReference type="ARBA" id="ARBA00022801"/>
    </source>
</evidence>
<dbReference type="InterPro" id="IPR036237">
    <property type="entry name" value="Xyl_isomerase-like_sf"/>
</dbReference>
<feature type="region of interest" description="Disordered" evidence="7">
    <location>
        <begin position="315"/>
        <end position="345"/>
    </location>
</feature>
<dbReference type="GO" id="GO:0006289">
    <property type="term" value="P:nucleotide-excision repair"/>
    <property type="evidence" value="ECO:0007669"/>
    <property type="project" value="InterPro"/>
</dbReference>
<dbReference type="AlphaFoldDB" id="A0A8H7UFD1"/>
<dbReference type="Gene3D" id="3.20.20.150">
    <property type="entry name" value="Divalent-metal-dependent TIM barrel enzymes"/>
    <property type="match status" value="1"/>
</dbReference>
<evidence type="ECO:0000313" key="9">
    <source>
        <dbReference type="Proteomes" id="UP000612746"/>
    </source>
</evidence>
<evidence type="ECO:0000313" key="8">
    <source>
        <dbReference type="EMBL" id="KAG2179572.1"/>
    </source>
</evidence>
<evidence type="ECO:0000256" key="4">
    <source>
        <dbReference type="ARBA" id="ARBA00022769"/>
    </source>
</evidence>
<evidence type="ECO:0000256" key="3">
    <source>
        <dbReference type="ARBA" id="ARBA00022763"/>
    </source>
</evidence>
<gene>
    <name evidence="8" type="ORF">INT44_006419</name>
</gene>
<organism evidence="8 9">
    <name type="scientific">Umbelopsis vinacea</name>
    <dbReference type="NCBI Taxonomy" id="44442"/>
    <lineage>
        <taxon>Eukaryota</taxon>
        <taxon>Fungi</taxon>
        <taxon>Fungi incertae sedis</taxon>
        <taxon>Mucoromycota</taxon>
        <taxon>Mucoromycotina</taxon>
        <taxon>Umbelopsidomycetes</taxon>
        <taxon>Umbelopsidales</taxon>
        <taxon>Umbelopsidaceae</taxon>
        <taxon>Umbelopsis</taxon>
    </lineage>
</organism>
<keyword evidence="1" id="KW-0540">Nuclease</keyword>